<keyword evidence="5 6" id="KW-0647">Proteasome</keyword>
<proteinExistence type="inferred from homology"/>
<dbReference type="PANTHER" id="PTHR10943">
    <property type="entry name" value="26S PROTEASOME NON-ATPASE REGULATORY SUBUNIT"/>
    <property type="match status" value="1"/>
</dbReference>
<feature type="domain" description="26S proteasome non-ATPase regulatory subunit 1/RPN2 N-terminal" evidence="9">
    <location>
        <begin position="7"/>
        <end position="325"/>
    </location>
</feature>
<sequence>MVPQMQTSAAGALALLSEREPEIQEYALQSLNDLVDQCWAEVSEEITKIETLYESTSLSQSSRALAALIASKVYYSLQEYDDALTFALGAGDLFERERKARRSPEYVETIISKCIDTYIAKRIAMADPEDPNTDVKTVSSAIDQRLQAIIEGIFQADIEEGESKQALGVALESSRFDVIQRILARSPDAEILAYILSALTEHTVSHPHVHFREKVLRYLLGLFPSLSAPDYFSTTRILLLLNDAALASAFLKDLVESKMGEKQLIALQMAFDLVDSGNQEFLDQVKSQMPAPAEDATPDPYTKLRRVLTGEESVALYLEFLKRNNHVDMLILKNTKDALEARSSIYHSALSFANAYMHTGTTSDTFLRDSLEWLGRATNWSKFTATAALGLLHKGNLGRSMQILGPYLPPENGPSQSPFSEGGALFALGLIHANRGEAVKEYLKGILSSAGRDEVVQHGAALGLGVSGMASGAEDVYEELKAILFSDSAVAGEACGHAMGLVMLGTGNRKAFDEMLQYAHETQHEKIIRGMAMGMAFLFYGKQESANDVIDLLIKEKDPILRYGGVYTLALAYAGTSNNNAVRRVLHLAVSDTSDDVRRAAVTSLAFLLFKNPTQVPRVVQLLSESYNPHVRYGATLALGISCAGTGLQDAVELLEPMTKDPVDFVRQGAMIGLAMILVQRTAAGSPAVTSARALYTKVIADKHEDPMARFGATLAQGLIDAGGRNVTISLQSRAGGANMSAIVGMALFTQFWYWYPLAHCASLAFSPTAIIGVTGDLKVPKFEFVSQGKPSLFAYPSLTKPPTKETVEKVAAAVLSTTAKAKARAKTKEQEKAQDGDAMETDEKPVNALLELKEGEEVKADGNATPQPRKREPTSEKLANMSRVVPAQLPHIVFPSDRRFFPIRPVTGTARPVPARKPSKSRVPASATPPVNSAQYAGGGGIIVLIDRRPDEPVEYFEPDPEPAAAPAATTGMDVDAPAGPIEMEGAEAEMPAPFEYPFGEDT</sequence>
<dbReference type="GO" id="GO:0008540">
    <property type="term" value="C:proteasome regulatory particle, base subcomplex"/>
    <property type="evidence" value="ECO:0007669"/>
    <property type="project" value="UniProtKB-UniRule"/>
</dbReference>
<dbReference type="GO" id="GO:0034515">
    <property type="term" value="C:proteasome storage granule"/>
    <property type="evidence" value="ECO:0007669"/>
    <property type="project" value="TreeGrafter"/>
</dbReference>
<dbReference type="InterPro" id="IPR002015">
    <property type="entry name" value="Proteasome/cyclosome_rpt"/>
</dbReference>
<dbReference type="HOGENOM" id="CLU_002323_0_0_1"/>
<comment type="function">
    <text evidence="1 6">Acts as a regulatory subunit of the 26S proteasome which is involved in the ATP-dependent degradation of ubiquitinated proteins.</text>
</comment>
<dbReference type="PIRSF" id="PIRSF015947">
    <property type="entry name" value="26S_Psome_Rpn2"/>
    <property type="match status" value="1"/>
</dbReference>
<dbReference type="RefSeq" id="XP_040624731.1">
    <property type="nucleotide sequence ID" value="XM_040776662.1"/>
</dbReference>
<feature type="region of interest" description="Disordered" evidence="7">
    <location>
        <begin position="960"/>
        <end position="981"/>
    </location>
</feature>
<dbReference type="SUPFAM" id="SSF48371">
    <property type="entry name" value="ARM repeat"/>
    <property type="match status" value="1"/>
</dbReference>
<dbReference type="Pfam" id="PF18004">
    <property type="entry name" value="RPN2_C"/>
    <property type="match status" value="1"/>
</dbReference>
<evidence type="ECO:0000256" key="6">
    <source>
        <dbReference type="PIRNR" id="PIRNR015947"/>
    </source>
</evidence>
<dbReference type="Pfam" id="PF13646">
    <property type="entry name" value="HEAT_2"/>
    <property type="match status" value="1"/>
</dbReference>
<dbReference type="PANTHER" id="PTHR10943:SF2">
    <property type="entry name" value="26S PROTEASOME NON-ATPASE REGULATORY SUBUNIT 1"/>
    <property type="match status" value="1"/>
</dbReference>
<dbReference type="GO" id="GO:0005634">
    <property type="term" value="C:nucleus"/>
    <property type="evidence" value="ECO:0007669"/>
    <property type="project" value="TreeGrafter"/>
</dbReference>
<keyword evidence="4" id="KW-0677">Repeat</keyword>
<evidence type="ECO:0000313" key="11">
    <source>
        <dbReference type="Proteomes" id="UP000030653"/>
    </source>
</evidence>
<dbReference type="Gene3D" id="1.25.10.10">
    <property type="entry name" value="Leucine-rich Repeat Variant"/>
    <property type="match status" value="1"/>
</dbReference>
<keyword evidence="11" id="KW-1185">Reference proteome</keyword>
<comment type="similarity">
    <text evidence="2 6">Belongs to the proteasome subunit S1 family.</text>
</comment>
<dbReference type="FunFam" id="1.25.10.10:FF:000017">
    <property type="entry name" value="26S proteasome non-ATPase regulatory subunit 1"/>
    <property type="match status" value="1"/>
</dbReference>
<dbReference type="AlphaFoldDB" id="M5FQM0"/>
<dbReference type="InterPro" id="IPR016024">
    <property type="entry name" value="ARM-type_fold"/>
</dbReference>
<feature type="domain" description="26S proteasome regulatory subunit RPN2 C-terminal" evidence="8">
    <location>
        <begin position="769"/>
        <end position="906"/>
    </location>
</feature>
<protein>
    <recommendedName>
        <fullName evidence="3 6">26S proteasome regulatory subunit RPN2</fullName>
    </recommendedName>
</protein>
<reference evidence="10 11" key="1">
    <citation type="journal article" date="2012" name="Science">
        <title>The Paleozoic origin of enzymatic lignin decomposition reconstructed from 31 fungal genomes.</title>
        <authorList>
            <person name="Floudas D."/>
            <person name="Binder M."/>
            <person name="Riley R."/>
            <person name="Barry K."/>
            <person name="Blanchette R.A."/>
            <person name="Henrissat B."/>
            <person name="Martinez A.T."/>
            <person name="Otillar R."/>
            <person name="Spatafora J.W."/>
            <person name="Yadav J.S."/>
            <person name="Aerts A."/>
            <person name="Benoit I."/>
            <person name="Boyd A."/>
            <person name="Carlson A."/>
            <person name="Copeland A."/>
            <person name="Coutinho P.M."/>
            <person name="de Vries R.P."/>
            <person name="Ferreira P."/>
            <person name="Findley K."/>
            <person name="Foster B."/>
            <person name="Gaskell J."/>
            <person name="Glotzer D."/>
            <person name="Gorecki P."/>
            <person name="Heitman J."/>
            <person name="Hesse C."/>
            <person name="Hori C."/>
            <person name="Igarashi K."/>
            <person name="Jurgens J.A."/>
            <person name="Kallen N."/>
            <person name="Kersten P."/>
            <person name="Kohler A."/>
            <person name="Kuees U."/>
            <person name="Kumar T.K.A."/>
            <person name="Kuo A."/>
            <person name="LaButti K."/>
            <person name="Larrondo L.F."/>
            <person name="Lindquist E."/>
            <person name="Ling A."/>
            <person name="Lombard V."/>
            <person name="Lucas S."/>
            <person name="Lundell T."/>
            <person name="Martin R."/>
            <person name="McLaughlin D.J."/>
            <person name="Morgenstern I."/>
            <person name="Morin E."/>
            <person name="Murat C."/>
            <person name="Nagy L.G."/>
            <person name="Nolan M."/>
            <person name="Ohm R.A."/>
            <person name="Patyshakuliyeva A."/>
            <person name="Rokas A."/>
            <person name="Ruiz-Duenas F.J."/>
            <person name="Sabat G."/>
            <person name="Salamov A."/>
            <person name="Samejima M."/>
            <person name="Schmutz J."/>
            <person name="Slot J.C."/>
            <person name="St John F."/>
            <person name="Stenlid J."/>
            <person name="Sun H."/>
            <person name="Sun S."/>
            <person name="Syed K."/>
            <person name="Tsang A."/>
            <person name="Wiebenga A."/>
            <person name="Young D."/>
            <person name="Pisabarro A."/>
            <person name="Eastwood D.C."/>
            <person name="Martin F."/>
            <person name="Cullen D."/>
            <person name="Grigoriev I.V."/>
            <person name="Hibbett D.S."/>
        </authorList>
    </citation>
    <scope>NUCLEOTIDE SEQUENCE [LARGE SCALE GENOMIC DNA]</scope>
    <source>
        <strain evidence="10 11">DJM-731 SS1</strain>
    </source>
</reference>
<evidence type="ECO:0000313" key="10">
    <source>
        <dbReference type="EMBL" id="EJT97833.1"/>
    </source>
</evidence>
<dbReference type="STRING" id="1858805.M5FQM0"/>
<dbReference type="OMA" id="IMFGRQE"/>
<evidence type="ECO:0000259" key="8">
    <source>
        <dbReference type="Pfam" id="PF18004"/>
    </source>
</evidence>
<feature type="compositionally biased region" description="Basic and acidic residues" evidence="7">
    <location>
        <begin position="827"/>
        <end position="861"/>
    </location>
</feature>
<feature type="region of interest" description="Disordered" evidence="7">
    <location>
        <begin position="910"/>
        <end position="935"/>
    </location>
</feature>
<organism evidence="10 11">
    <name type="scientific">Dacryopinax primogenitus (strain DJM 731)</name>
    <name type="common">Brown rot fungus</name>
    <dbReference type="NCBI Taxonomy" id="1858805"/>
    <lineage>
        <taxon>Eukaryota</taxon>
        <taxon>Fungi</taxon>
        <taxon>Dikarya</taxon>
        <taxon>Basidiomycota</taxon>
        <taxon>Agaricomycotina</taxon>
        <taxon>Dacrymycetes</taxon>
        <taxon>Dacrymycetales</taxon>
        <taxon>Dacrymycetaceae</taxon>
        <taxon>Dacryopinax</taxon>
    </lineage>
</organism>
<dbReference type="Proteomes" id="UP000030653">
    <property type="component" value="Unassembled WGS sequence"/>
</dbReference>
<dbReference type="EMBL" id="JH795875">
    <property type="protein sequence ID" value="EJT97833.1"/>
    <property type="molecule type" value="Genomic_DNA"/>
</dbReference>
<evidence type="ECO:0000256" key="5">
    <source>
        <dbReference type="ARBA" id="ARBA00022942"/>
    </source>
</evidence>
<dbReference type="OrthoDB" id="261572at2759"/>
<dbReference type="InterPro" id="IPR016642">
    <property type="entry name" value="26S_Psome_Rpn2"/>
</dbReference>
<evidence type="ECO:0000256" key="4">
    <source>
        <dbReference type="ARBA" id="ARBA00022737"/>
    </source>
</evidence>
<dbReference type="InterPro" id="IPR011989">
    <property type="entry name" value="ARM-like"/>
</dbReference>
<feature type="region of interest" description="Disordered" evidence="7">
    <location>
        <begin position="822"/>
        <end position="879"/>
    </location>
</feature>
<dbReference type="Pfam" id="PF21505">
    <property type="entry name" value="RPN2_N"/>
    <property type="match status" value="1"/>
</dbReference>
<evidence type="ECO:0000256" key="2">
    <source>
        <dbReference type="ARBA" id="ARBA00006308"/>
    </source>
</evidence>
<dbReference type="GO" id="GO:0043161">
    <property type="term" value="P:proteasome-mediated ubiquitin-dependent protein catabolic process"/>
    <property type="evidence" value="ECO:0007669"/>
    <property type="project" value="TreeGrafter"/>
</dbReference>
<name>M5FQM0_DACPD</name>
<evidence type="ECO:0000259" key="9">
    <source>
        <dbReference type="Pfam" id="PF21505"/>
    </source>
</evidence>
<dbReference type="GO" id="GO:0030234">
    <property type="term" value="F:enzyme regulator activity"/>
    <property type="evidence" value="ECO:0007669"/>
    <property type="project" value="UniProtKB-UniRule"/>
</dbReference>
<evidence type="ECO:0000256" key="1">
    <source>
        <dbReference type="ARBA" id="ARBA00002187"/>
    </source>
</evidence>
<gene>
    <name evidence="10" type="ORF">DACRYDRAFT_84177</name>
</gene>
<dbReference type="GeneID" id="63691724"/>
<dbReference type="GO" id="GO:0042176">
    <property type="term" value="P:regulation of protein catabolic process"/>
    <property type="evidence" value="ECO:0007669"/>
    <property type="project" value="UniProtKB-UniRule"/>
</dbReference>
<dbReference type="InterPro" id="IPR048570">
    <property type="entry name" value="PSMD1_RPN2_N"/>
</dbReference>
<dbReference type="InterPro" id="IPR040623">
    <property type="entry name" value="RPN2_C"/>
</dbReference>
<dbReference type="Pfam" id="PF01851">
    <property type="entry name" value="PC_rep"/>
    <property type="match status" value="1"/>
</dbReference>
<evidence type="ECO:0000256" key="7">
    <source>
        <dbReference type="SAM" id="MobiDB-lite"/>
    </source>
</evidence>
<accession>M5FQM0</accession>
<evidence type="ECO:0000256" key="3">
    <source>
        <dbReference type="ARBA" id="ARBA00015684"/>
    </source>
</evidence>